<dbReference type="EMBL" id="DS114308">
    <property type="protein sequence ID" value="EAX88449.1"/>
    <property type="molecule type" value="Genomic_DNA"/>
</dbReference>
<reference evidence="3" key="2">
    <citation type="journal article" date="2007" name="Science">
        <title>Draft genome sequence of the sexually transmitted pathogen Trichomonas vaginalis.</title>
        <authorList>
            <person name="Carlton J.M."/>
            <person name="Hirt R.P."/>
            <person name="Silva J.C."/>
            <person name="Delcher A.L."/>
            <person name="Schatz M."/>
            <person name="Zhao Q."/>
            <person name="Wortman J.R."/>
            <person name="Bidwell S.L."/>
            <person name="Alsmark U.C.M."/>
            <person name="Besteiro S."/>
            <person name="Sicheritz-Ponten T."/>
            <person name="Noel C.J."/>
            <person name="Dacks J.B."/>
            <person name="Foster P.G."/>
            <person name="Simillion C."/>
            <person name="Van de Peer Y."/>
            <person name="Miranda-Saavedra D."/>
            <person name="Barton G.J."/>
            <person name="Westrop G.D."/>
            <person name="Mueller S."/>
            <person name="Dessi D."/>
            <person name="Fiori P.L."/>
            <person name="Ren Q."/>
            <person name="Paulsen I."/>
            <person name="Zhang H."/>
            <person name="Bastida-Corcuera F.D."/>
            <person name="Simoes-Barbosa A."/>
            <person name="Brown M.T."/>
            <person name="Hayes R.D."/>
            <person name="Mukherjee M."/>
            <person name="Okumura C.Y."/>
            <person name="Schneider R."/>
            <person name="Smith A.J."/>
            <person name="Vanacova S."/>
            <person name="Villalvazo M."/>
            <person name="Haas B.J."/>
            <person name="Pertea M."/>
            <person name="Feldblyum T.V."/>
            <person name="Utterback T.R."/>
            <person name="Shu C.L."/>
            <person name="Osoegawa K."/>
            <person name="de Jong P.J."/>
            <person name="Hrdy I."/>
            <person name="Horvathova L."/>
            <person name="Zubacova Z."/>
            <person name="Dolezal P."/>
            <person name="Malik S.B."/>
            <person name="Logsdon J.M. Jr."/>
            <person name="Henze K."/>
            <person name="Gupta A."/>
            <person name="Wang C.C."/>
            <person name="Dunne R.L."/>
            <person name="Upcroft J.A."/>
            <person name="Upcroft P."/>
            <person name="White O."/>
            <person name="Salzberg S.L."/>
            <person name="Tang P."/>
            <person name="Chiu C.-H."/>
            <person name="Lee Y.-S."/>
            <person name="Embley T.M."/>
            <person name="Coombs G.H."/>
            <person name="Mottram J.C."/>
            <person name="Tachezy J."/>
            <person name="Fraser-Liggett C.M."/>
            <person name="Johnson P.J."/>
        </authorList>
    </citation>
    <scope>NUCLEOTIDE SEQUENCE [LARGE SCALE GENOMIC DNA]</scope>
    <source>
        <strain evidence="3">G3</strain>
    </source>
</reference>
<name>A2G316_TRIV3</name>
<evidence type="ECO:0000256" key="1">
    <source>
        <dbReference type="SAM" id="MobiDB-lite"/>
    </source>
</evidence>
<gene>
    <name evidence="3" type="ORF">TVAG_331650</name>
</gene>
<sequence length="277" mass="31862">MEYLISQKNVLRISINKWFTDPNRDNIETARIEFKKPPLQQLNYLTKLLLEFSHDEPLFNTIKSESDLMNKIFSTSRYQIRSFKYVSTLKKLRQSLNKIKKLNIKDNFYSIATSACSVEKLMNKKTFHSVQWRLIALFNILIDVQDISANLVELLTEEMTTSVFLHYPVAYTSLASSLTKMSKDFTLKIANLICKFRTMENNKFLPFQAGDSDFPPLPWNDTFITTLDVESAIEPVEIPQNNLKKLNISMSIKPTISAKHNKPAGSKPKTSFSGLGF</sequence>
<dbReference type="InterPro" id="IPR027951">
    <property type="entry name" value="Nepro_N"/>
</dbReference>
<feature type="region of interest" description="Disordered" evidence="1">
    <location>
        <begin position="257"/>
        <end position="277"/>
    </location>
</feature>
<dbReference type="Pfam" id="PF14780">
    <property type="entry name" value="NEPRO_N"/>
    <property type="match status" value="1"/>
</dbReference>
<dbReference type="AlphaFoldDB" id="A2G316"/>
<dbReference type="InParanoid" id="A2G316"/>
<organism evidence="3 4">
    <name type="scientific">Trichomonas vaginalis (strain ATCC PRA-98 / G3)</name>
    <dbReference type="NCBI Taxonomy" id="412133"/>
    <lineage>
        <taxon>Eukaryota</taxon>
        <taxon>Metamonada</taxon>
        <taxon>Parabasalia</taxon>
        <taxon>Trichomonadida</taxon>
        <taxon>Trichomonadidae</taxon>
        <taxon>Trichomonas</taxon>
    </lineage>
</organism>
<feature type="compositionally biased region" description="Polar residues" evidence="1">
    <location>
        <begin position="268"/>
        <end position="277"/>
    </location>
</feature>
<evidence type="ECO:0000259" key="2">
    <source>
        <dbReference type="Pfam" id="PF14780"/>
    </source>
</evidence>
<dbReference type="VEuPathDB" id="TrichDB:TVAG_331650"/>
<evidence type="ECO:0000313" key="4">
    <source>
        <dbReference type="Proteomes" id="UP000001542"/>
    </source>
</evidence>
<feature type="domain" description="Nucleolus and neural progenitor protein-like N-terminal" evidence="2">
    <location>
        <begin position="29"/>
        <end position="192"/>
    </location>
</feature>
<proteinExistence type="predicted"/>
<keyword evidence="4" id="KW-1185">Reference proteome</keyword>
<protein>
    <recommendedName>
        <fullName evidence="2">Nucleolus and neural progenitor protein-like N-terminal domain-containing protein</fullName>
    </recommendedName>
</protein>
<evidence type="ECO:0000313" key="3">
    <source>
        <dbReference type="EMBL" id="EAX88449.1"/>
    </source>
</evidence>
<dbReference type="KEGG" id="tva:4746109"/>
<accession>A2G316</accession>
<reference evidence="3" key="1">
    <citation type="submission" date="2006-10" db="EMBL/GenBank/DDBJ databases">
        <authorList>
            <person name="Amadeo P."/>
            <person name="Zhao Q."/>
            <person name="Wortman J."/>
            <person name="Fraser-Liggett C."/>
            <person name="Carlton J."/>
        </authorList>
    </citation>
    <scope>NUCLEOTIDE SEQUENCE</scope>
    <source>
        <strain evidence="3">G3</strain>
    </source>
</reference>
<dbReference type="RefSeq" id="XP_001301379.1">
    <property type="nucleotide sequence ID" value="XM_001301378.1"/>
</dbReference>
<dbReference type="VEuPathDB" id="TrichDB:TVAGG3_0669190"/>
<dbReference type="Proteomes" id="UP000001542">
    <property type="component" value="Unassembled WGS sequence"/>
</dbReference>